<evidence type="ECO:0000313" key="2">
    <source>
        <dbReference type="Proteomes" id="UP000596742"/>
    </source>
</evidence>
<sequence length="76" mass="8300">MKIILRGNLDAGPCSEVRYQPGQIKFLANVSSECIFSKSKCNEEGQILHDKGSPTQDDYSCISTSLIGKNPLPNTL</sequence>
<evidence type="ECO:0000313" key="1">
    <source>
        <dbReference type="EMBL" id="VDI51460.1"/>
    </source>
</evidence>
<comment type="caution">
    <text evidence="1">The sequence shown here is derived from an EMBL/GenBank/DDBJ whole genome shotgun (WGS) entry which is preliminary data.</text>
</comment>
<dbReference type="AlphaFoldDB" id="A0A8B6FK11"/>
<dbReference type="Proteomes" id="UP000596742">
    <property type="component" value="Unassembled WGS sequence"/>
</dbReference>
<name>A0A8B6FK11_MYTGA</name>
<proteinExistence type="predicted"/>
<accession>A0A8B6FK11</accession>
<protein>
    <submittedName>
        <fullName evidence="1">Uncharacterized protein</fullName>
    </submittedName>
</protein>
<keyword evidence="2" id="KW-1185">Reference proteome</keyword>
<feature type="non-terminal residue" evidence="1">
    <location>
        <position position="76"/>
    </location>
</feature>
<gene>
    <name evidence="1" type="ORF">MGAL_10B061398</name>
</gene>
<reference evidence="1" key="1">
    <citation type="submission" date="2018-11" db="EMBL/GenBank/DDBJ databases">
        <authorList>
            <person name="Alioto T."/>
            <person name="Alioto T."/>
        </authorList>
    </citation>
    <scope>NUCLEOTIDE SEQUENCE</scope>
</reference>
<organism evidence="1 2">
    <name type="scientific">Mytilus galloprovincialis</name>
    <name type="common">Mediterranean mussel</name>
    <dbReference type="NCBI Taxonomy" id="29158"/>
    <lineage>
        <taxon>Eukaryota</taxon>
        <taxon>Metazoa</taxon>
        <taxon>Spiralia</taxon>
        <taxon>Lophotrochozoa</taxon>
        <taxon>Mollusca</taxon>
        <taxon>Bivalvia</taxon>
        <taxon>Autobranchia</taxon>
        <taxon>Pteriomorphia</taxon>
        <taxon>Mytilida</taxon>
        <taxon>Mytiloidea</taxon>
        <taxon>Mytilidae</taxon>
        <taxon>Mytilinae</taxon>
        <taxon>Mytilus</taxon>
    </lineage>
</organism>
<dbReference type="EMBL" id="UYJE01007057">
    <property type="protein sequence ID" value="VDI51460.1"/>
    <property type="molecule type" value="Genomic_DNA"/>
</dbReference>